<feature type="non-terminal residue" evidence="1">
    <location>
        <position position="235"/>
    </location>
</feature>
<dbReference type="Gene3D" id="2.40.10.10">
    <property type="entry name" value="Trypsin-like serine proteases"/>
    <property type="match status" value="1"/>
</dbReference>
<dbReference type="InterPro" id="IPR043504">
    <property type="entry name" value="Peptidase_S1_PA_chymotrypsin"/>
</dbReference>
<comment type="caution">
    <text evidence="1">The sequence shown here is derived from an EMBL/GenBank/DDBJ whole genome shotgun (WGS) entry which is preliminary data.</text>
</comment>
<accession>A0A2W1MWL5</accession>
<proteinExistence type="predicted"/>
<dbReference type="InterPro" id="IPR025667">
    <property type="entry name" value="SprB_repeat"/>
</dbReference>
<dbReference type="Pfam" id="PF13573">
    <property type="entry name" value="SprB"/>
    <property type="match status" value="3"/>
</dbReference>
<name>A0A2W1MWL5_9FLAO</name>
<organism evidence="1 2">
    <name type="scientific">Putridiphycobacter roseus</name>
    <dbReference type="NCBI Taxonomy" id="2219161"/>
    <lineage>
        <taxon>Bacteria</taxon>
        <taxon>Pseudomonadati</taxon>
        <taxon>Bacteroidota</taxon>
        <taxon>Flavobacteriia</taxon>
        <taxon>Flavobacteriales</taxon>
        <taxon>Crocinitomicaceae</taxon>
        <taxon>Putridiphycobacter</taxon>
    </lineage>
</organism>
<dbReference type="Proteomes" id="UP000249248">
    <property type="component" value="Unassembled WGS sequence"/>
</dbReference>
<dbReference type="AlphaFoldDB" id="A0A2W1MWL5"/>
<sequence length="235" mass="23320">TGLVAGTYTVTITDANGCTETASAMVTEPIELHVMEDVVTDATCFGNCDGTTNTIVTGGVAPFTYLWSNGETTAMAMNLCAGTHTVSVTDANGCFAIATVVVGGSSQINLITSSTDATCNTSIDGSVSVIATGGNGVFTYLWNDASGSTTATVNGLGAGTYMVTVTDSYGCMDSASVIVNEPTDLTANGTGSALSCHGDNDGTVTVIAAGGTAPYTYAWSNGGTTATLTGLVAGT</sequence>
<dbReference type="EMBL" id="QKSB01000073">
    <property type="protein sequence ID" value="PZE15540.1"/>
    <property type="molecule type" value="Genomic_DNA"/>
</dbReference>
<gene>
    <name evidence="1" type="ORF">DNU06_17565</name>
</gene>
<dbReference type="Gene3D" id="2.60.40.740">
    <property type="match status" value="2"/>
</dbReference>
<evidence type="ECO:0000313" key="1">
    <source>
        <dbReference type="EMBL" id="PZE15540.1"/>
    </source>
</evidence>
<evidence type="ECO:0000313" key="2">
    <source>
        <dbReference type="Proteomes" id="UP000249248"/>
    </source>
</evidence>
<reference evidence="1 2" key="1">
    <citation type="submission" date="2018-06" db="EMBL/GenBank/DDBJ databases">
        <title>The draft genome sequence of Crocinitomix sp. SM1701.</title>
        <authorList>
            <person name="Zhang X."/>
        </authorList>
    </citation>
    <scope>NUCLEOTIDE SEQUENCE [LARGE SCALE GENOMIC DNA]</scope>
    <source>
        <strain evidence="1 2">SM1701</strain>
    </source>
</reference>
<keyword evidence="2" id="KW-1185">Reference proteome</keyword>
<protein>
    <submittedName>
        <fullName evidence="1">Adhesin</fullName>
    </submittedName>
</protein>
<feature type="non-terminal residue" evidence="1">
    <location>
        <position position="1"/>
    </location>
</feature>
<dbReference type="RefSeq" id="WP_199399043.1">
    <property type="nucleotide sequence ID" value="NZ_QKSB01000073.1"/>
</dbReference>